<dbReference type="InterPro" id="IPR050430">
    <property type="entry name" value="Peptidase_S1"/>
</dbReference>
<keyword evidence="4" id="KW-0732">Signal</keyword>
<dbReference type="Pfam" id="PF00089">
    <property type="entry name" value="Trypsin"/>
    <property type="match status" value="1"/>
</dbReference>
<feature type="domain" description="Peptidase S1" evidence="5">
    <location>
        <begin position="47"/>
        <end position="275"/>
    </location>
</feature>
<keyword evidence="7" id="KW-1185">Reference proteome</keyword>
<feature type="chain" id="PRO_5047501751" evidence="4">
    <location>
        <begin position="31"/>
        <end position="275"/>
    </location>
</feature>
<dbReference type="CDD" id="cd00190">
    <property type="entry name" value="Tryp_SPc"/>
    <property type="match status" value="1"/>
</dbReference>
<dbReference type="PANTHER" id="PTHR24276">
    <property type="entry name" value="POLYSERASE-RELATED"/>
    <property type="match status" value="1"/>
</dbReference>
<dbReference type="InterPro" id="IPR043504">
    <property type="entry name" value="Peptidase_S1_PA_chymotrypsin"/>
</dbReference>
<dbReference type="InterPro" id="IPR001254">
    <property type="entry name" value="Trypsin_dom"/>
</dbReference>
<evidence type="ECO:0000256" key="2">
    <source>
        <dbReference type="ARBA" id="ARBA00023157"/>
    </source>
</evidence>
<evidence type="ECO:0000256" key="1">
    <source>
        <dbReference type="ARBA" id="ARBA00007664"/>
    </source>
</evidence>
<organism evidence="6 7">
    <name type="scientific">Saccharopolyspora rosea</name>
    <dbReference type="NCBI Taxonomy" id="524884"/>
    <lineage>
        <taxon>Bacteria</taxon>
        <taxon>Bacillati</taxon>
        <taxon>Actinomycetota</taxon>
        <taxon>Actinomycetes</taxon>
        <taxon>Pseudonocardiales</taxon>
        <taxon>Pseudonocardiaceae</taxon>
        <taxon>Saccharopolyspora</taxon>
    </lineage>
</organism>
<dbReference type="InterPro" id="IPR033116">
    <property type="entry name" value="TRYPSIN_SER"/>
</dbReference>
<dbReference type="SMART" id="SM00020">
    <property type="entry name" value="Tryp_SPc"/>
    <property type="match status" value="1"/>
</dbReference>
<dbReference type="PROSITE" id="PS00134">
    <property type="entry name" value="TRYPSIN_HIS"/>
    <property type="match status" value="1"/>
</dbReference>
<dbReference type="PROSITE" id="PS50240">
    <property type="entry name" value="TRYPSIN_DOM"/>
    <property type="match status" value="1"/>
</dbReference>
<proteinExistence type="inferred from homology"/>
<dbReference type="PROSITE" id="PS00135">
    <property type="entry name" value="TRYPSIN_SER"/>
    <property type="match status" value="1"/>
</dbReference>
<dbReference type="PRINTS" id="PR00722">
    <property type="entry name" value="CHYMOTRYPSIN"/>
</dbReference>
<evidence type="ECO:0000259" key="5">
    <source>
        <dbReference type="PROSITE" id="PS50240"/>
    </source>
</evidence>
<keyword evidence="2" id="KW-1015">Disulfide bond</keyword>
<comment type="caution">
    <text evidence="6">The sequence shown here is derived from an EMBL/GenBank/DDBJ whole genome shotgun (WGS) entry which is preliminary data.</text>
</comment>
<keyword evidence="3" id="KW-0645">Protease</keyword>
<name>A0ABW3FWQ8_9PSEU</name>
<evidence type="ECO:0000256" key="3">
    <source>
        <dbReference type="RuleBase" id="RU363034"/>
    </source>
</evidence>
<feature type="signal peptide" evidence="4">
    <location>
        <begin position="1"/>
        <end position="30"/>
    </location>
</feature>
<protein>
    <submittedName>
        <fullName evidence="6">S1 family peptidase</fullName>
    </submittedName>
</protein>
<dbReference type="InterPro" id="IPR001314">
    <property type="entry name" value="Peptidase_S1A"/>
</dbReference>
<evidence type="ECO:0000256" key="4">
    <source>
        <dbReference type="SAM" id="SignalP"/>
    </source>
</evidence>
<evidence type="ECO:0000313" key="7">
    <source>
        <dbReference type="Proteomes" id="UP001597018"/>
    </source>
</evidence>
<dbReference type="Proteomes" id="UP001597018">
    <property type="component" value="Unassembled WGS sequence"/>
</dbReference>
<reference evidence="7" key="1">
    <citation type="journal article" date="2019" name="Int. J. Syst. Evol. Microbiol.">
        <title>The Global Catalogue of Microorganisms (GCM) 10K type strain sequencing project: providing services to taxonomists for standard genome sequencing and annotation.</title>
        <authorList>
            <consortium name="The Broad Institute Genomics Platform"/>
            <consortium name="The Broad Institute Genome Sequencing Center for Infectious Disease"/>
            <person name="Wu L."/>
            <person name="Ma J."/>
        </authorList>
    </citation>
    <scope>NUCLEOTIDE SEQUENCE [LARGE SCALE GENOMIC DNA]</scope>
    <source>
        <strain evidence="7">CCUG 56401</strain>
    </source>
</reference>
<dbReference type="Gene3D" id="2.40.10.10">
    <property type="entry name" value="Trypsin-like serine proteases"/>
    <property type="match status" value="1"/>
</dbReference>
<gene>
    <name evidence="6" type="ORF">ACFQ16_21185</name>
</gene>
<dbReference type="SUPFAM" id="SSF50494">
    <property type="entry name" value="Trypsin-like serine proteases"/>
    <property type="match status" value="1"/>
</dbReference>
<sequence length="275" mass="28471">MGRGGVRRIGTARGGALLRLFVTGAVTALAGLHPVAADAQEQPQPRILGGARTSVGDAPWVVALTDADGQQFCGGALVSPTKVITAAHCTVDERTGEDRDVANLRAVGGRADLNTEQGVVSEIAGVWRHPGYRDYSDGDDVAVLTLRTPMPQQPVPLVGADDQAAYQPGTRGRVYGWGRTSESGPASHTLNAVDVPIADNAECERAYSNFNGRAMYCAGVPEGGRDACAGDSGGPFIADGRLIGVVSFGTGCGRPHTPGVYTRLATYAAEVEGQL</sequence>
<accession>A0ABW3FWQ8</accession>
<dbReference type="InterPro" id="IPR018114">
    <property type="entry name" value="TRYPSIN_HIS"/>
</dbReference>
<comment type="similarity">
    <text evidence="1">Belongs to the peptidase S1 family.</text>
</comment>
<keyword evidence="3" id="KW-0378">Hydrolase</keyword>
<dbReference type="EMBL" id="JBHTIW010000019">
    <property type="protein sequence ID" value="MFD0922267.1"/>
    <property type="molecule type" value="Genomic_DNA"/>
</dbReference>
<dbReference type="InterPro" id="IPR009003">
    <property type="entry name" value="Peptidase_S1_PA"/>
</dbReference>
<dbReference type="PANTHER" id="PTHR24276:SF98">
    <property type="entry name" value="FI18310P1-RELATED"/>
    <property type="match status" value="1"/>
</dbReference>
<keyword evidence="3" id="KW-0720">Serine protease</keyword>
<evidence type="ECO:0000313" key="6">
    <source>
        <dbReference type="EMBL" id="MFD0922267.1"/>
    </source>
</evidence>
<dbReference type="RefSeq" id="WP_263248954.1">
    <property type="nucleotide sequence ID" value="NZ_BAABLT010000004.1"/>
</dbReference>